<feature type="transmembrane region" description="Helical" evidence="1">
    <location>
        <begin position="21"/>
        <end position="40"/>
    </location>
</feature>
<name>A0ABW0MEA5_9BURK</name>
<protein>
    <submittedName>
        <fullName evidence="2">Uncharacterized protein</fullName>
    </submittedName>
</protein>
<dbReference type="RefSeq" id="WP_378999648.1">
    <property type="nucleotide sequence ID" value="NZ_JBHSMT010000029.1"/>
</dbReference>
<accession>A0ABW0MEA5</accession>
<sequence length="110" mass="12879">MTAPLTPEQIAEVASALQPELWKLFLLGALVGALVSWSLLPTRERVSGYMFPALSEAYLDGLSSRFRRRPTTQYARVLMRRDRVLFRRVWRLRLQNVTRHGKFLFLILYK</sequence>
<keyword evidence="1" id="KW-1133">Transmembrane helix</keyword>
<evidence type="ECO:0000313" key="2">
    <source>
        <dbReference type="EMBL" id="MFC5475915.1"/>
    </source>
</evidence>
<keyword evidence="1" id="KW-0472">Membrane</keyword>
<comment type="caution">
    <text evidence="2">The sequence shown here is derived from an EMBL/GenBank/DDBJ whole genome shotgun (WGS) entry which is preliminary data.</text>
</comment>
<evidence type="ECO:0000256" key="1">
    <source>
        <dbReference type="SAM" id="Phobius"/>
    </source>
</evidence>
<evidence type="ECO:0000313" key="3">
    <source>
        <dbReference type="Proteomes" id="UP001596045"/>
    </source>
</evidence>
<dbReference type="Proteomes" id="UP001596045">
    <property type="component" value="Unassembled WGS sequence"/>
</dbReference>
<dbReference type="EMBL" id="JBHSMT010000029">
    <property type="protein sequence ID" value="MFC5475915.1"/>
    <property type="molecule type" value="Genomic_DNA"/>
</dbReference>
<keyword evidence="3" id="KW-1185">Reference proteome</keyword>
<gene>
    <name evidence="2" type="ORF">ACFPM8_18295</name>
</gene>
<reference evidence="3" key="1">
    <citation type="journal article" date="2019" name="Int. J. Syst. Evol. Microbiol.">
        <title>The Global Catalogue of Microorganisms (GCM) 10K type strain sequencing project: providing services to taxonomists for standard genome sequencing and annotation.</title>
        <authorList>
            <consortium name="The Broad Institute Genomics Platform"/>
            <consortium name="The Broad Institute Genome Sequencing Center for Infectious Disease"/>
            <person name="Wu L."/>
            <person name="Ma J."/>
        </authorList>
    </citation>
    <scope>NUCLEOTIDE SEQUENCE [LARGE SCALE GENOMIC DNA]</scope>
    <source>
        <strain evidence="3">JCM 17066</strain>
    </source>
</reference>
<keyword evidence="1" id="KW-0812">Transmembrane</keyword>
<organism evidence="2 3">
    <name type="scientific">Paraherbaspirillum soli</name>
    <dbReference type="NCBI Taxonomy" id="631222"/>
    <lineage>
        <taxon>Bacteria</taxon>
        <taxon>Pseudomonadati</taxon>
        <taxon>Pseudomonadota</taxon>
        <taxon>Betaproteobacteria</taxon>
        <taxon>Burkholderiales</taxon>
        <taxon>Oxalobacteraceae</taxon>
        <taxon>Paraherbaspirillum</taxon>
    </lineage>
</organism>
<proteinExistence type="predicted"/>